<keyword evidence="2" id="KW-1185">Reference proteome</keyword>
<dbReference type="RefSeq" id="WP_259542847.1">
    <property type="nucleotide sequence ID" value="NZ_JANLCJ010000157.1"/>
</dbReference>
<accession>A0ABT2HA59</accession>
<comment type="caution">
    <text evidence="1">The sequence shown here is derived from an EMBL/GenBank/DDBJ whole genome shotgun (WGS) entry which is preliminary data.</text>
</comment>
<proteinExistence type="predicted"/>
<dbReference type="Proteomes" id="UP001165586">
    <property type="component" value="Unassembled WGS sequence"/>
</dbReference>
<evidence type="ECO:0000313" key="1">
    <source>
        <dbReference type="EMBL" id="MCS5736752.1"/>
    </source>
</evidence>
<reference evidence="1" key="1">
    <citation type="submission" date="2022-08" db="EMBL/GenBank/DDBJ databases">
        <authorList>
            <person name="Deng Y."/>
            <person name="Han X.-F."/>
            <person name="Zhang Y.-Q."/>
        </authorList>
    </citation>
    <scope>NUCLEOTIDE SEQUENCE</scope>
    <source>
        <strain evidence="1">CPCC 203386</strain>
    </source>
</reference>
<dbReference type="EMBL" id="JANLCJ010000157">
    <property type="protein sequence ID" value="MCS5736752.1"/>
    <property type="molecule type" value="Genomic_DNA"/>
</dbReference>
<evidence type="ECO:0000313" key="2">
    <source>
        <dbReference type="Proteomes" id="UP001165586"/>
    </source>
</evidence>
<organism evidence="1 2">
    <name type="scientific">Herbiconiux daphne</name>
    <dbReference type="NCBI Taxonomy" id="2970914"/>
    <lineage>
        <taxon>Bacteria</taxon>
        <taxon>Bacillati</taxon>
        <taxon>Actinomycetota</taxon>
        <taxon>Actinomycetes</taxon>
        <taxon>Micrococcales</taxon>
        <taxon>Microbacteriaceae</taxon>
        <taxon>Herbiconiux</taxon>
    </lineage>
</organism>
<gene>
    <name evidence="1" type="ORF">N1032_23760</name>
</gene>
<protein>
    <submittedName>
        <fullName evidence="1">Uncharacterized protein</fullName>
    </submittedName>
</protein>
<sequence length="100" mass="11517">MAMKPKVEFESNGRTPGNQYRIYKPLFLDPNNLKRDLDREFEAVSQSLIWVTGRLKQIEEGVNLLFRAQVGQATSADVVNFLKDFDVDSSNKTLWPKKKV</sequence>
<name>A0ABT2HA59_9MICO</name>